<keyword evidence="6" id="KW-0472">Membrane</keyword>
<dbReference type="InterPro" id="IPR027417">
    <property type="entry name" value="P-loop_NTPase"/>
</dbReference>
<evidence type="ECO:0000313" key="8">
    <source>
        <dbReference type="EMBL" id="SHJ06195.1"/>
    </source>
</evidence>
<dbReference type="Gene3D" id="3.40.50.300">
    <property type="entry name" value="P-loop containing nucleotide triphosphate hydrolases"/>
    <property type="match status" value="1"/>
</dbReference>
<keyword evidence="4" id="KW-0812">Transmembrane</keyword>
<dbReference type="GO" id="GO:0005886">
    <property type="term" value="C:plasma membrane"/>
    <property type="evidence" value="ECO:0007669"/>
    <property type="project" value="UniProtKB-SubCell"/>
</dbReference>
<name>A0A8G2F8X0_9BACT</name>
<dbReference type="AlphaFoldDB" id="A0A8G2F8X0"/>
<evidence type="ECO:0000313" key="9">
    <source>
        <dbReference type="Proteomes" id="UP000184001"/>
    </source>
</evidence>
<dbReference type="Pfam" id="PF02534">
    <property type="entry name" value="T4SS-DNA_transf"/>
    <property type="match status" value="1"/>
</dbReference>
<dbReference type="EMBL" id="FQZR01000003">
    <property type="protein sequence ID" value="SHJ06195.1"/>
    <property type="molecule type" value="Genomic_DNA"/>
</dbReference>
<reference evidence="8 9" key="1">
    <citation type="submission" date="2016-11" db="EMBL/GenBank/DDBJ databases">
        <authorList>
            <person name="Varghese N."/>
            <person name="Submissions S."/>
        </authorList>
    </citation>
    <scope>NUCLEOTIDE SEQUENCE [LARGE SCALE GENOMIC DNA]</scope>
    <source>
        <strain evidence="8 9">DSM 17919</strain>
    </source>
</reference>
<accession>A0A8G2F8X0</accession>
<dbReference type="RefSeq" id="WP_020000517.1">
    <property type="nucleotide sequence ID" value="NZ_CP192219.1"/>
</dbReference>
<evidence type="ECO:0000256" key="4">
    <source>
        <dbReference type="ARBA" id="ARBA00022692"/>
    </source>
</evidence>
<dbReference type="CDD" id="cd01127">
    <property type="entry name" value="TrwB_TraG_TraD_VirD4"/>
    <property type="match status" value="2"/>
</dbReference>
<dbReference type="SUPFAM" id="SSF52540">
    <property type="entry name" value="P-loop containing nucleoside triphosphate hydrolases"/>
    <property type="match status" value="1"/>
</dbReference>
<dbReference type="InterPro" id="IPR003688">
    <property type="entry name" value="TraG/VirD4"/>
</dbReference>
<evidence type="ECO:0000256" key="5">
    <source>
        <dbReference type="ARBA" id="ARBA00022989"/>
    </source>
</evidence>
<feature type="compositionally biased region" description="Basic and acidic residues" evidence="7">
    <location>
        <begin position="631"/>
        <end position="644"/>
    </location>
</feature>
<comment type="similarity">
    <text evidence="2">Belongs to the VirD4/TraG family.</text>
</comment>
<dbReference type="PANTHER" id="PTHR37937:SF1">
    <property type="entry name" value="CONJUGATIVE TRANSFER: DNA TRANSPORT"/>
    <property type="match status" value="1"/>
</dbReference>
<evidence type="ECO:0000256" key="2">
    <source>
        <dbReference type="ARBA" id="ARBA00008806"/>
    </source>
</evidence>
<sequence length="682" mass="76281">MSDKTQYGLNESKARSYIWLYPIILCLLAVVALSAATQQVAAAYGYHQALEGMICNNWYVPWAIINWSQQFPQAAKVIDDATVTGQLIFAIPQFIIFGLWQLFMRNPNLYKNLHGSARWAKKKDIEKAGLLADKGVYVGGWQDKKQLRYLRHSGAEHILVFAPTRSGKGVGLVLPTLLSWKESALVLDIKGENWALTAGWRQKQGHRVLRFEPTDETASGARFNPLEEIRLHTAHAIADTQNIASMIVDPDGKGLKDYWNKAAFALLGGAILHCLIEVRKKENRTANLSDLGLMLANPEKENDVLFQEMLNSEQAVVLQEFLGASKEESLSVQRFIASSAREMLNKADNELSGVVSTAVANLALYRDPIVAANTSHCDFRIDDLMNYEAPVSLYLVIRPSDIDRLRPLIRLILNLILRRLTEDMEFEGGRSVANYKYHLLLMMDEFTSLGRLEIFERSLAFMAGFGLKAYFIVQDLTQLHSAYTKDESIMSNCHIRIAYAPNKVETAKVLSDMTGKTTVVTKKTSLSGSRSGHLGRASVSVAETGRALLTPDECMRLPGAKKDANMQIIEAGDMLVFPAGFPPVYGKQILYFLDPVFSERSQIKTPLKSDRLVPDEQETTKDDSPAVYAVEPEKKDSEEKKPDSEVPAYGAEDEPDFDDEPEYDGEEPDFEEPDFEEETCSS</sequence>
<keyword evidence="5" id="KW-1133">Transmembrane helix</keyword>
<keyword evidence="3" id="KW-1003">Cell membrane</keyword>
<evidence type="ECO:0000256" key="1">
    <source>
        <dbReference type="ARBA" id="ARBA00004651"/>
    </source>
</evidence>
<feature type="region of interest" description="Disordered" evidence="7">
    <location>
        <begin position="608"/>
        <end position="682"/>
    </location>
</feature>
<dbReference type="NCBIfam" id="NF010453">
    <property type="entry name" value="PRK13880.1"/>
    <property type="match status" value="1"/>
</dbReference>
<dbReference type="PANTHER" id="PTHR37937">
    <property type="entry name" value="CONJUGATIVE TRANSFER: DNA TRANSPORT"/>
    <property type="match status" value="1"/>
</dbReference>
<feature type="compositionally biased region" description="Acidic residues" evidence="7">
    <location>
        <begin position="651"/>
        <end position="682"/>
    </location>
</feature>
<organism evidence="8 9">
    <name type="scientific">Halodesulfovibrio aestuarii</name>
    <dbReference type="NCBI Taxonomy" id="126333"/>
    <lineage>
        <taxon>Bacteria</taxon>
        <taxon>Pseudomonadati</taxon>
        <taxon>Thermodesulfobacteriota</taxon>
        <taxon>Desulfovibrionia</taxon>
        <taxon>Desulfovibrionales</taxon>
        <taxon>Desulfovibrionaceae</taxon>
        <taxon>Halodesulfovibrio</taxon>
    </lineage>
</organism>
<evidence type="ECO:0000256" key="3">
    <source>
        <dbReference type="ARBA" id="ARBA00022475"/>
    </source>
</evidence>
<gene>
    <name evidence="8" type="ORF">SAMN05660830_01521</name>
</gene>
<feature type="compositionally biased region" description="Basic and acidic residues" evidence="7">
    <location>
        <begin position="608"/>
        <end position="624"/>
    </location>
</feature>
<proteinExistence type="inferred from homology"/>
<evidence type="ECO:0000256" key="6">
    <source>
        <dbReference type="ARBA" id="ARBA00023136"/>
    </source>
</evidence>
<dbReference type="InterPro" id="IPR051539">
    <property type="entry name" value="T4SS-coupling_protein"/>
</dbReference>
<comment type="subcellular location">
    <subcellularLocation>
        <location evidence="1">Cell membrane</location>
        <topology evidence="1">Multi-pass membrane protein</topology>
    </subcellularLocation>
</comment>
<evidence type="ECO:0000256" key="7">
    <source>
        <dbReference type="SAM" id="MobiDB-lite"/>
    </source>
</evidence>
<dbReference type="Proteomes" id="UP000184001">
    <property type="component" value="Unassembled WGS sequence"/>
</dbReference>
<protein>
    <submittedName>
        <fullName evidence="8">Type IV secretion system protein VirD4</fullName>
    </submittedName>
</protein>
<comment type="caution">
    <text evidence="8">The sequence shown here is derived from an EMBL/GenBank/DDBJ whole genome shotgun (WGS) entry which is preliminary data.</text>
</comment>